<evidence type="ECO:0000256" key="5">
    <source>
        <dbReference type="SAM" id="MobiDB-lite"/>
    </source>
</evidence>
<feature type="DNA-binding region" description="H-T-H motif" evidence="4">
    <location>
        <begin position="41"/>
        <end position="60"/>
    </location>
</feature>
<sequence length="213" mass="24431">MVTSAETKTERRRRMPRADRERQMMTIAEAVFSERGYAATSMDEIADRVGVSKPMIYEYFGSKEGLLVACIRQVRTELRERTAQSVIGASSPEEALRKGLQTFFRFTDDHRRSWELLLRTETAVVGPAAVAEMETARQEQIQLHMALFSAYMPDTDQRSLEAAAEILVGACERLSVWYVRHDDVTPEEAAEHIMRMTWFGLKGELEQPDDHRQ</sequence>
<dbReference type="PANTHER" id="PTHR30055">
    <property type="entry name" value="HTH-TYPE TRANSCRIPTIONAL REGULATOR RUTR"/>
    <property type="match status" value="1"/>
</dbReference>
<evidence type="ECO:0000256" key="2">
    <source>
        <dbReference type="ARBA" id="ARBA00023125"/>
    </source>
</evidence>
<evidence type="ECO:0000256" key="1">
    <source>
        <dbReference type="ARBA" id="ARBA00023015"/>
    </source>
</evidence>
<dbReference type="InterPro" id="IPR023772">
    <property type="entry name" value="DNA-bd_HTH_TetR-type_CS"/>
</dbReference>
<dbReference type="InterPro" id="IPR001647">
    <property type="entry name" value="HTH_TetR"/>
</dbReference>
<evidence type="ECO:0000259" key="6">
    <source>
        <dbReference type="PROSITE" id="PS50977"/>
    </source>
</evidence>
<dbReference type="InterPro" id="IPR036271">
    <property type="entry name" value="Tet_transcr_reg_TetR-rel_C_sf"/>
</dbReference>
<dbReference type="Gene3D" id="1.10.357.10">
    <property type="entry name" value="Tetracycline Repressor, domain 2"/>
    <property type="match status" value="1"/>
</dbReference>
<dbReference type="InterPro" id="IPR054129">
    <property type="entry name" value="DesT_TetR_C"/>
</dbReference>
<comment type="caution">
    <text evidence="7">The sequence shown here is derived from an EMBL/GenBank/DDBJ whole genome shotgun (WGS) entry which is preliminary data.</text>
</comment>
<dbReference type="EMBL" id="JAJVCN010000002">
    <property type="protein sequence ID" value="MCE7006612.1"/>
    <property type="molecule type" value="Genomic_DNA"/>
</dbReference>
<name>A0ABS8ZLD4_9PSEU</name>
<evidence type="ECO:0000256" key="4">
    <source>
        <dbReference type="PROSITE-ProRule" id="PRU00335"/>
    </source>
</evidence>
<keyword evidence="1" id="KW-0805">Transcription regulation</keyword>
<keyword evidence="3" id="KW-0804">Transcription</keyword>
<dbReference type="SUPFAM" id="SSF46689">
    <property type="entry name" value="Homeodomain-like"/>
    <property type="match status" value="1"/>
</dbReference>
<evidence type="ECO:0000313" key="7">
    <source>
        <dbReference type="EMBL" id="MCE7006612.1"/>
    </source>
</evidence>
<dbReference type="PANTHER" id="PTHR30055:SF158">
    <property type="entry name" value="POSSIBLE TRANSCRIPTIONAL REGULATORY PROTEIN (PROBABLY TETR-FAMILY)"/>
    <property type="match status" value="1"/>
</dbReference>
<dbReference type="Proteomes" id="UP001521150">
    <property type="component" value="Unassembled WGS sequence"/>
</dbReference>
<reference evidence="7 8" key="1">
    <citation type="submission" date="2021-12" db="EMBL/GenBank/DDBJ databases">
        <title>Genome sequence of Kibdelosporangium philippinense ATCC 49844.</title>
        <authorList>
            <person name="Fedorov E.A."/>
            <person name="Omeragic M."/>
            <person name="Shalygina K.F."/>
            <person name="Maclea K.S."/>
        </authorList>
    </citation>
    <scope>NUCLEOTIDE SEQUENCE [LARGE SCALE GENOMIC DNA]</scope>
    <source>
        <strain evidence="7 8">ATCC 49844</strain>
    </source>
</reference>
<dbReference type="InterPro" id="IPR009057">
    <property type="entry name" value="Homeodomain-like_sf"/>
</dbReference>
<dbReference type="PRINTS" id="PR00455">
    <property type="entry name" value="HTHTETR"/>
</dbReference>
<dbReference type="Pfam" id="PF21943">
    <property type="entry name" value="TetR_C_46"/>
    <property type="match status" value="1"/>
</dbReference>
<evidence type="ECO:0000313" key="8">
    <source>
        <dbReference type="Proteomes" id="UP001521150"/>
    </source>
</evidence>
<dbReference type="InterPro" id="IPR050109">
    <property type="entry name" value="HTH-type_TetR-like_transc_reg"/>
</dbReference>
<evidence type="ECO:0000256" key="3">
    <source>
        <dbReference type="ARBA" id="ARBA00023163"/>
    </source>
</evidence>
<organism evidence="7 8">
    <name type="scientific">Kibdelosporangium philippinense</name>
    <dbReference type="NCBI Taxonomy" id="211113"/>
    <lineage>
        <taxon>Bacteria</taxon>
        <taxon>Bacillati</taxon>
        <taxon>Actinomycetota</taxon>
        <taxon>Actinomycetes</taxon>
        <taxon>Pseudonocardiales</taxon>
        <taxon>Pseudonocardiaceae</taxon>
        <taxon>Kibdelosporangium</taxon>
    </lineage>
</organism>
<gene>
    <name evidence="7" type="ORF">LWC34_27840</name>
</gene>
<feature type="domain" description="HTH tetR-type" evidence="6">
    <location>
        <begin position="18"/>
        <end position="78"/>
    </location>
</feature>
<proteinExistence type="predicted"/>
<accession>A0ABS8ZLD4</accession>
<dbReference type="SUPFAM" id="SSF48498">
    <property type="entry name" value="Tetracyclin repressor-like, C-terminal domain"/>
    <property type="match status" value="1"/>
</dbReference>
<dbReference type="PROSITE" id="PS01081">
    <property type="entry name" value="HTH_TETR_1"/>
    <property type="match status" value="1"/>
</dbReference>
<feature type="region of interest" description="Disordered" evidence="5">
    <location>
        <begin position="1"/>
        <end position="20"/>
    </location>
</feature>
<keyword evidence="8" id="KW-1185">Reference proteome</keyword>
<dbReference type="PROSITE" id="PS50977">
    <property type="entry name" value="HTH_TETR_2"/>
    <property type="match status" value="1"/>
</dbReference>
<dbReference type="Pfam" id="PF00440">
    <property type="entry name" value="TetR_N"/>
    <property type="match status" value="1"/>
</dbReference>
<protein>
    <submittedName>
        <fullName evidence="7">TetR/AcrR family transcriptional regulator</fullName>
    </submittedName>
</protein>
<keyword evidence="2 4" id="KW-0238">DNA-binding</keyword>